<accession>A0ABN8U6T3</accession>
<dbReference type="Proteomes" id="UP001154322">
    <property type="component" value="Unassembled WGS sequence"/>
</dbReference>
<keyword evidence="3" id="KW-1185">Reference proteome</keyword>
<keyword evidence="1" id="KW-0472">Membrane</keyword>
<evidence type="ECO:0000256" key="1">
    <source>
        <dbReference type="SAM" id="Phobius"/>
    </source>
</evidence>
<feature type="transmembrane region" description="Helical" evidence="1">
    <location>
        <begin position="62"/>
        <end position="82"/>
    </location>
</feature>
<keyword evidence="1" id="KW-0812">Transmembrane</keyword>
<proteinExistence type="predicted"/>
<dbReference type="EMBL" id="CALYLO010000005">
    <property type="protein sequence ID" value="CAH8246841.1"/>
    <property type="molecule type" value="Genomic_DNA"/>
</dbReference>
<organism evidence="2 3">
    <name type="scientific">Paenibacillus melissococcoides</name>
    <dbReference type="NCBI Taxonomy" id="2912268"/>
    <lineage>
        <taxon>Bacteria</taxon>
        <taxon>Bacillati</taxon>
        <taxon>Bacillota</taxon>
        <taxon>Bacilli</taxon>
        <taxon>Bacillales</taxon>
        <taxon>Paenibacillaceae</taxon>
        <taxon>Paenibacillus</taxon>
    </lineage>
</organism>
<dbReference type="Pfam" id="PF10779">
    <property type="entry name" value="XhlA"/>
    <property type="match status" value="1"/>
</dbReference>
<reference evidence="2" key="1">
    <citation type="submission" date="2022-06" db="EMBL/GenBank/DDBJ databases">
        <authorList>
            <person name="Dietemann V."/>
            <person name="Ory F."/>
            <person name="Dainat B."/>
            <person name="Oberhansli S."/>
        </authorList>
    </citation>
    <scope>NUCLEOTIDE SEQUENCE</scope>
    <source>
        <strain evidence="2">Ena-SAMPLE-TAB-26-04-2022-14:26:32:270-5432</strain>
    </source>
</reference>
<dbReference type="RefSeq" id="WP_249725543.1">
    <property type="nucleotide sequence ID" value="NZ_AP031286.1"/>
</dbReference>
<evidence type="ECO:0000313" key="3">
    <source>
        <dbReference type="Proteomes" id="UP001154322"/>
    </source>
</evidence>
<protein>
    <submittedName>
        <fullName evidence="2">Hemolysin XhlA family protein</fullName>
    </submittedName>
</protein>
<gene>
    <name evidence="2" type="ORF">WJ0W_004073</name>
</gene>
<dbReference type="InterPro" id="IPR019715">
    <property type="entry name" value="Haemolysin_XhlA"/>
</dbReference>
<name>A0ABN8U6T3_9BACL</name>
<evidence type="ECO:0000313" key="2">
    <source>
        <dbReference type="EMBL" id="CAH8246841.1"/>
    </source>
</evidence>
<sequence>MAVDEQTRMLTDIRERMVRVETKLDSVTDVRDTAEDAKKVAYQANESTKAAHHRLNKIDKTIFWLGTTVIGAVVLAVIKFTMEGRN</sequence>
<keyword evidence="1" id="KW-1133">Transmembrane helix</keyword>
<comment type="caution">
    <text evidence="2">The sequence shown here is derived from an EMBL/GenBank/DDBJ whole genome shotgun (WGS) entry which is preliminary data.</text>
</comment>